<sequence>MMQTKEKREYYEKNNFSLSIASRWAEGGKIALRSSSPDLILSLARLERLRLLLQSIWRVRLPIVKRAWDLKSLKDFCDGILDKGCVCHEWRTSLLRENHASLRVRVAVASSLFLFRKVIPQELTKAERTKRLHAYIDKMSEPQPTISPPFVRHVQRWMRKLFKENWDKHWSKNVETFTLPTSSCLENPRKEGGPRGMDRAALRAEYRAFIEGTGSRIRGDMKPMMIWTGGKWRLVTKFSARRSFLTPLHHLIYNHLSKKNWLLRGEATRDEFEDFSRREGEVFVSGDYESATDNLNISLTHLVLDEMRRTSHYVPPHVWREARLALVARFPDGRRQSRGQLMGSLLSFPLLCLVNFLTFKWSIARRVPLKINGDDIVFRCRPAEAEKWFRSVEQSGLVVSKGKTLVHSNVFSLNSTFFLPQIEGVEVCPVIRSTCLYGAVEEPSQIAGRLKGVFCGGGRARDQIHAFALKEMSKGVWSSQRSVMRGLGCRTSWKSLYWAGLKEREVFYNELLSEPDLPPRKRVWSQNAIPKGFRRVPARSPTCCDHPEFAPALVESCWVTEPKKQEEQTGDAYWEVVRNDTFRYVPPPAIKFARMAGMTDSEIDNYYNRRTNASCRNERKVWVKVPDDEELPPRRGLGY</sequence>
<dbReference type="GO" id="GO:0003968">
    <property type="term" value="F:RNA-directed RNA polymerase activity"/>
    <property type="evidence" value="ECO:0007669"/>
    <property type="project" value="UniProtKB-KW"/>
</dbReference>
<dbReference type="Pfam" id="PF05919">
    <property type="entry name" value="Mitovir_RNA_pol"/>
    <property type="match status" value="1"/>
</dbReference>
<evidence type="ECO:0000313" key="4">
    <source>
        <dbReference type="EMBL" id="QLF98313.1"/>
    </source>
</evidence>
<dbReference type="SUPFAM" id="SSF56672">
    <property type="entry name" value="DNA/RNA polymerases"/>
    <property type="match status" value="1"/>
</dbReference>
<reference evidence="4" key="1">
    <citation type="submission" date="2020-01" db="EMBL/GenBank/DDBJ databases">
        <authorList>
            <person name="Yang M."/>
            <person name="Yang Z."/>
            <person name="Zhou X."/>
        </authorList>
    </citation>
    <scope>NUCLEOTIDE SEQUENCE</scope>
    <source>
        <strain evidence="4">G91</strain>
    </source>
</reference>
<dbReference type="InterPro" id="IPR008686">
    <property type="entry name" value="RNA_pol_mitovir"/>
</dbReference>
<dbReference type="EMBL" id="MN931653">
    <property type="protein sequence ID" value="QLF98313.1"/>
    <property type="molecule type" value="Genomic_RNA"/>
</dbReference>
<dbReference type="InterPro" id="IPR043502">
    <property type="entry name" value="DNA/RNA_pol_sf"/>
</dbReference>
<keyword evidence="2" id="KW-0808">Transferase</keyword>
<evidence type="ECO:0000256" key="1">
    <source>
        <dbReference type="ARBA" id="ARBA00022484"/>
    </source>
</evidence>
<accession>A0A7D5FY53</accession>
<proteinExistence type="predicted"/>
<keyword evidence="1" id="KW-0696">RNA-directed RNA polymerase</keyword>
<evidence type="ECO:0000256" key="2">
    <source>
        <dbReference type="ARBA" id="ARBA00022679"/>
    </source>
</evidence>
<protein>
    <submittedName>
        <fullName evidence="4">RdRp</fullName>
    </submittedName>
</protein>
<name>A0A7D5FY53_9VIRU</name>
<keyword evidence="3" id="KW-0548">Nucleotidyltransferase</keyword>
<evidence type="ECO:0000256" key="3">
    <source>
        <dbReference type="ARBA" id="ARBA00022695"/>
    </source>
</evidence>
<organism evidence="4">
    <name type="scientific">Botryosphaeria dothidea ourmia-like virus 1</name>
    <dbReference type="NCBI Taxonomy" id="2750811"/>
    <lineage>
        <taxon>Viruses</taxon>
        <taxon>Riboviria</taxon>
        <taxon>Orthornavirae</taxon>
        <taxon>Lenarviricota</taxon>
        <taxon>Miaviricetes</taxon>
        <taxon>Ourlivirales</taxon>
        <taxon>Botourmiaviridae</taxon>
        <taxon>Magoulivirus</taxon>
        <taxon>Magoulivirus alphaodothidea</taxon>
    </lineage>
</organism>